<dbReference type="AlphaFoldDB" id="A0A4S8QKX1"/>
<keyword evidence="2" id="KW-1133">Transmembrane helix</keyword>
<sequence>MFSHLKHFLLSLIFYPTILGNQTPAFDDLISPEFHSSTNNGTASVPLDRRSLLKSWLSPRVLTCEDPGYGLCPSNLGCCPRDENCCGSSFCVKPGESCCQGFTCEAGWNCCTYPYCYPDGGNCCSDGSYCTAGNICVNVRGSIKCCTDLTCSGHASGSVTISTPSATTASTVIPSSITKVPEPSITLTPIPVYEYYYYTITWYYWSYYYYYYTIHLDLSTSTRSTQITTTTTISVYETNSAAASSSFKQLSATLSFPTPAAATLPTQTPPSSPTQTDQTTNSHTEVSIDTEFLQGTGPAFSSVFGTTSTTTRSANSGSSSSSTATSTPADVKVSGTSGMRMNGRFWSITGFTVFGACVVALWLL</sequence>
<dbReference type="Proteomes" id="UP000308671">
    <property type="component" value="Unassembled WGS sequence"/>
</dbReference>
<comment type="caution">
    <text evidence="4">The sequence shown here is derived from an EMBL/GenBank/DDBJ whole genome shotgun (WGS) entry which is preliminary data.</text>
</comment>
<keyword evidence="2" id="KW-0812">Transmembrane</keyword>
<keyword evidence="3" id="KW-0732">Signal</keyword>
<evidence type="ECO:0000313" key="5">
    <source>
        <dbReference type="Proteomes" id="UP000308671"/>
    </source>
</evidence>
<dbReference type="OrthoDB" id="3554588at2759"/>
<accession>A0A4S8QKX1</accession>
<organism evidence="4 5">
    <name type="scientific">Botrytis galanthina</name>
    <dbReference type="NCBI Taxonomy" id="278940"/>
    <lineage>
        <taxon>Eukaryota</taxon>
        <taxon>Fungi</taxon>
        <taxon>Dikarya</taxon>
        <taxon>Ascomycota</taxon>
        <taxon>Pezizomycotina</taxon>
        <taxon>Leotiomycetes</taxon>
        <taxon>Helotiales</taxon>
        <taxon>Sclerotiniaceae</taxon>
        <taxon>Botrytis</taxon>
    </lineage>
</organism>
<evidence type="ECO:0000256" key="3">
    <source>
        <dbReference type="SAM" id="SignalP"/>
    </source>
</evidence>
<gene>
    <name evidence="4" type="ORF">BGAL_0623g00040</name>
</gene>
<reference evidence="4 5" key="1">
    <citation type="submission" date="2017-12" db="EMBL/GenBank/DDBJ databases">
        <title>Comparative genomics of Botrytis spp.</title>
        <authorList>
            <person name="Valero-Jimenez C.A."/>
            <person name="Tapia P."/>
            <person name="Veloso J."/>
            <person name="Silva-Moreno E."/>
            <person name="Staats M."/>
            <person name="Valdes J.H."/>
            <person name="Van Kan J.A.L."/>
        </authorList>
    </citation>
    <scope>NUCLEOTIDE SEQUENCE [LARGE SCALE GENOMIC DNA]</scope>
    <source>
        <strain evidence="4 5">MUCL435</strain>
    </source>
</reference>
<evidence type="ECO:0000256" key="2">
    <source>
        <dbReference type="SAM" id="Phobius"/>
    </source>
</evidence>
<keyword evidence="5" id="KW-1185">Reference proteome</keyword>
<dbReference type="EMBL" id="PQXL01000621">
    <property type="protein sequence ID" value="THV44531.1"/>
    <property type="molecule type" value="Genomic_DNA"/>
</dbReference>
<evidence type="ECO:0008006" key="6">
    <source>
        <dbReference type="Google" id="ProtNLM"/>
    </source>
</evidence>
<evidence type="ECO:0000256" key="1">
    <source>
        <dbReference type="SAM" id="MobiDB-lite"/>
    </source>
</evidence>
<protein>
    <recommendedName>
        <fullName evidence="6">Granulins domain-containing protein</fullName>
    </recommendedName>
</protein>
<feature type="region of interest" description="Disordered" evidence="1">
    <location>
        <begin position="261"/>
        <end position="285"/>
    </location>
</feature>
<keyword evidence="2" id="KW-0472">Membrane</keyword>
<name>A0A4S8QKX1_9HELO</name>
<evidence type="ECO:0000313" key="4">
    <source>
        <dbReference type="EMBL" id="THV44531.1"/>
    </source>
</evidence>
<feature type="chain" id="PRO_5020694236" description="Granulins domain-containing protein" evidence="3">
    <location>
        <begin position="21"/>
        <end position="364"/>
    </location>
</feature>
<proteinExistence type="predicted"/>
<feature type="signal peptide" evidence="3">
    <location>
        <begin position="1"/>
        <end position="20"/>
    </location>
</feature>
<feature type="transmembrane region" description="Helical" evidence="2">
    <location>
        <begin position="345"/>
        <end position="363"/>
    </location>
</feature>
<feature type="compositionally biased region" description="Low complexity" evidence="1">
    <location>
        <begin position="307"/>
        <end position="327"/>
    </location>
</feature>
<feature type="region of interest" description="Disordered" evidence="1">
    <location>
        <begin position="307"/>
        <end position="336"/>
    </location>
</feature>